<evidence type="ECO:0000313" key="15">
    <source>
        <dbReference type="EMBL" id="KKB77328.1"/>
    </source>
</evidence>
<dbReference type="InterPro" id="IPR044893">
    <property type="entry name" value="RNA_pol_Rpb1_clamp_domain"/>
</dbReference>
<dbReference type="Gene3D" id="1.10.40.90">
    <property type="match status" value="1"/>
</dbReference>
<dbReference type="InterPro" id="IPR042102">
    <property type="entry name" value="RNA_pol_Rpb1_3_sf"/>
</dbReference>
<dbReference type="InterPro" id="IPR000722">
    <property type="entry name" value="RNA_pol_asu"/>
</dbReference>
<dbReference type="GO" id="GO:0000428">
    <property type="term" value="C:DNA-directed RNA polymerase complex"/>
    <property type="evidence" value="ECO:0007669"/>
    <property type="project" value="UniProtKB-KW"/>
</dbReference>
<dbReference type="CDD" id="cd02655">
    <property type="entry name" value="RNAP_beta'_C"/>
    <property type="match status" value="1"/>
</dbReference>
<keyword evidence="8 12" id="KW-0862">Zinc</keyword>
<feature type="binding site" evidence="12">
    <location>
        <position position="897"/>
    </location>
    <ligand>
        <name>Zn(2+)</name>
        <dbReference type="ChEBI" id="CHEBI:29105"/>
        <label>2</label>
    </ligand>
</feature>
<dbReference type="Pfam" id="PF04998">
    <property type="entry name" value="RNA_pol_Rpb1_5"/>
    <property type="match status" value="1"/>
</dbReference>
<dbReference type="CDD" id="cd01609">
    <property type="entry name" value="RNAP_beta'_N"/>
    <property type="match status" value="1"/>
</dbReference>
<reference evidence="15 17" key="1">
    <citation type="submission" date="2015-03" db="EMBL/GenBank/DDBJ databases">
        <authorList>
            <person name="Hassan Y.I."/>
            <person name="Lepp D."/>
            <person name="Zhou T."/>
        </authorList>
    </citation>
    <scope>NUCLEOTIDE SEQUENCE [LARGE SCALE GENOMIC DNA]</scope>
    <source>
        <strain evidence="15 17">DSM 17137</strain>
    </source>
</reference>
<evidence type="ECO:0000256" key="9">
    <source>
        <dbReference type="ARBA" id="ARBA00022842"/>
    </source>
</evidence>
<dbReference type="FunFam" id="4.10.860.120:FF:000001">
    <property type="entry name" value="DNA-directed RNA polymerase subunit beta"/>
    <property type="match status" value="1"/>
</dbReference>
<dbReference type="Proteomes" id="UP000184533">
    <property type="component" value="Unassembled WGS sequence"/>
</dbReference>
<feature type="binding site" evidence="12">
    <location>
        <position position="464"/>
    </location>
    <ligand>
        <name>Mg(2+)</name>
        <dbReference type="ChEBI" id="CHEBI:18420"/>
    </ligand>
</feature>
<dbReference type="InterPro" id="IPR012754">
    <property type="entry name" value="DNA-dir_RpoC_beta_prime_bact"/>
</dbReference>
<sequence>MNHHSHVMDPFNPAVPVQTFDQMKISIASPEKILSWSYGEIKKPETINYRTFKPERDGLFCARIFGPVKDYECLCGKYKRMKFKGVICEKCGVEVTLSRVRRERMGHIELAAPVAHIWFLKSLPSRIALLLDMTLKDIERILYFENYVVLDAGLTPFSQLELLTEEQFLDAQDEYGADSFTAKIGAEAIRDILLGLELEKIAADLRVEIAESTTELKPKKLAKRLKIVEQFIVSGNKPEWMIMTIIPVIPPELRPLVPLDGGRFATSDLNDLYRRVINRNNRLKRLIELRAPDIIIRNEKRMLQEAVDALFDNGRRGRTITGANKRPLKSLSDMLKGKQGRFRQNLLGKRVDYSGRSVITVGPNLKLHQCGLPKKMALELFKPFIYSRLEAKGFSSTVKQAKKLVEKEKPEVWDILDEVIREHPVLLNRAPTLHRLGIQAFEPILIEGKAIQLHPLVCSAFNADFDGDQMAVHVPLSLEAQLEARVLMMSTNNILHPANGQPIIVPSQDIVLGLYHLSLMNDNEPGEGMMFSSMGELEHALYNGIVTMHTKIKGRVVSFNDKGEQVTEIVETTPGRMIIGQILPKHAAVPFATANQLMTKKMISKMIDTVYRGCGQKETVIFCDRVMQLGFTHACKAGISFGKDDMVIPPTKYAIVEAARKQVEEFEQQYNDGLITQGEKYNKVVDAWAKCGDKVAEEMMKGIAAVQINEESKRQKPINSVYMMSHSGARGSPAQMKQLAGMRGLMARPDGSIIETPITANFKEGLNVLEYFNSTHGARKGLADTALKTANSGYLTRRLVDVAQDAIIVATDCGTERGLTMEPIVDAGQIVASIGQRVLGRTAADDINHPLTGDLIAAKGTLLEEKHVDIIEEARIQSIRIRSPLTCDMRQGTCAACYGRDLARGTPVNMGEAVGVIAAQSIGEPGTQLTMRTFHIGGTAQVVDSSFLESGAEGKVTIRNPNVVKVAGDKLVVMARNVSLAILDAEGKERTVHRVTYGSKLLVKEGDEVRRGQRLAEWDPYTRPILAEVEGEVVFEDLVDGASVAENTDEATGFTKRVVIDWRTNQRGEGLRPALAIARSGSVVKVDRGGEARYLLSVDAVLNVEPGEKVSPGDVLARIPLESAKTKDITGGLPRVAELFEARRPKDHAIIAEIDGIIGFGRDYKNKRRVIIKPHDENGDAVEYLIPKGKPFHLQEGDTIEKGEYILDGNPAPHDILAIKGVEELARYLVNEIQEVYRLQGVLINDKHIEVIVRQMLQKVEIVDPGDTGLLKDEQLDKLDFDELNDQLVADGKKPATANPVLLGITKASLQTRSFVSAASFQETTRVLTEAAVSGKADLLEGLKENVIVGRLIPAGTGAGISSAKLIATKRDDLILEERRRQANTAAIPAPKARAVAETPVE</sequence>
<keyword evidence="17" id="KW-1185">Reference proteome</keyword>
<dbReference type="InterPro" id="IPR007081">
    <property type="entry name" value="RNA_pol_Rpb1_5"/>
</dbReference>
<keyword evidence="4 12" id="KW-0240">DNA-directed RNA polymerase</keyword>
<dbReference type="FunFam" id="1.10.132.30:FF:000003">
    <property type="entry name" value="DNA-directed RNA polymerase subunit beta"/>
    <property type="match status" value="1"/>
</dbReference>
<organism evidence="15 17">
    <name type="scientific">Devosia limi DSM 17137</name>
    <dbReference type="NCBI Taxonomy" id="1121477"/>
    <lineage>
        <taxon>Bacteria</taxon>
        <taxon>Pseudomonadati</taxon>
        <taxon>Pseudomonadota</taxon>
        <taxon>Alphaproteobacteria</taxon>
        <taxon>Hyphomicrobiales</taxon>
        <taxon>Devosiaceae</taxon>
        <taxon>Devosia</taxon>
    </lineage>
</organism>
<comment type="cofactor">
    <cofactor evidence="12">
        <name>Mg(2+)</name>
        <dbReference type="ChEBI" id="CHEBI:18420"/>
    </cofactor>
    <text evidence="12">Binds 1 Mg(2+) ion per subunit.</text>
</comment>
<keyword evidence="10 12" id="KW-0804">Transcription</keyword>
<evidence type="ECO:0000256" key="2">
    <source>
        <dbReference type="ARBA" id="ARBA00007616"/>
    </source>
</evidence>
<feature type="binding site" evidence="12">
    <location>
        <position position="894"/>
    </location>
    <ligand>
        <name>Zn(2+)</name>
        <dbReference type="ChEBI" id="CHEBI:29105"/>
        <label>2</label>
    </ligand>
</feature>
<dbReference type="NCBIfam" id="TIGR02386">
    <property type="entry name" value="rpoC_TIGR"/>
    <property type="match status" value="1"/>
</dbReference>
<dbReference type="HAMAP" id="MF_01322">
    <property type="entry name" value="RNApol_bact_RpoC"/>
    <property type="match status" value="1"/>
</dbReference>
<dbReference type="Gene3D" id="1.10.1790.20">
    <property type="match status" value="1"/>
</dbReference>
<reference evidence="16 18" key="2">
    <citation type="submission" date="2016-11" db="EMBL/GenBank/DDBJ databases">
        <authorList>
            <person name="Jaros S."/>
            <person name="Januszkiewicz K."/>
            <person name="Wedrychowicz H."/>
        </authorList>
    </citation>
    <scope>NUCLEOTIDE SEQUENCE [LARGE SCALE GENOMIC DNA]</scope>
    <source>
        <strain evidence="16 18">DSM 17137</strain>
    </source>
</reference>
<dbReference type="Gene3D" id="4.10.860.120">
    <property type="entry name" value="RNA polymerase II, clamp domain"/>
    <property type="match status" value="1"/>
</dbReference>
<dbReference type="GO" id="GO:0008270">
    <property type="term" value="F:zinc ion binding"/>
    <property type="evidence" value="ECO:0007669"/>
    <property type="project" value="UniProtKB-UniRule"/>
</dbReference>
<evidence type="ECO:0000313" key="18">
    <source>
        <dbReference type="Proteomes" id="UP000184533"/>
    </source>
</evidence>
<dbReference type="EC" id="2.7.7.6" evidence="12"/>
<feature type="binding site" evidence="12">
    <location>
        <position position="466"/>
    </location>
    <ligand>
        <name>Mg(2+)</name>
        <dbReference type="ChEBI" id="CHEBI:18420"/>
    </ligand>
</feature>
<comment type="subunit">
    <text evidence="12">The RNAP catalytic core consists of 2 alpha, 1 beta, 1 beta' and 1 omega subunit. When a sigma factor is associated with the core the holoenzyme is formed, which can initiate transcription.</text>
</comment>
<dbReference type="InterPro" id="IPR038120">
    <property type="entry name" value="Rpb1_funnel_sf"/>
</dbReference>
<dbReference type="GO" id="GO:0003677">
    <property type="term" value="F:DNA binding"/>
    <property type="evidence" value="ECO:0007669"/>
    <property type="project" value="UniProtKB-UniRule"/>
</dbReference>
<evidence type="ECO:0000256" key="4">
    <source>
        <dbReference type="ARBA" id="ARBA00022478"/>
    </source>
</evidence>
<dbReference type="OrthoDB" id="9815296at2"/>
<dbReference type="SMART" id="SM00663">
    <property type="entry name" value="RPOLA_N"/>
    <property type="match status" value="1"/>
</dbReference>
<accession>A0A0F5L4P4</accession>
<evidence type="ECO:0000313" key="17">
    <source>
        <dbReference type="Proteomes" id="UP000033608"/>
    </source>
</evidence>
<evidence type="ECO:0000256" key="5">
    <source>
        <dbReference type="ARBA" id="ARBA00022679"/>
    </source>
</evidence>
<feature type="binding site" evidence="12">
    <location>
        <position position="887"/>
    </location>
    <ligand>
        <name>Zn(2+)</name>
        <dbReference type="ChEBI" id="CHEBI:29105"/>
        <label>2</label>
    </ligand>
</feature>
<dbReference type="InterPro" id="IPR007083">
    <property type="entry name" value="RNA_pol_Rpb1_4"/>
</dbReference>
<dbReference type="STRING" id="1121477.SAMN02745223_00831"/>
<evidence type="ECO:0000256" key="1">
    <source>
        <dbReference type="ARBA" id="ARBA00006460"/>
    </source>
</evidence>
<dbReference type="PATRIC" id="fig|1121477.3.peg.436"/>
<dbReference type="Pfam" id="PF04997">
    <property type="entry name" value="RNA_pol_Rpb1_1"/>
    <property type="match status" value="1"/>
</dbReference>
<keyword evidence="7 12" id="KW-0479">Metal-binding</keyword>
<dbReference type="PANTHER" id="PTHR19376:SF54">
    <property type="entry name" value="DNA-DIRECTED RNA POLYMERASE SUBUNIT BETA"/>
    <property type="match status" value="1"/>
</dbReference>
<feature type="domain" description="RNA polymerase N-terminal" evidence="14">
    <location>
        <begin position="239"/>
        <end position="518"/>
    </location>
</feature>
<dbReference type="Gene3D" id="1.10.150.390">
    <property type="match status" value="1"/>
</dbReference>
<keyword evidence="5 12" id="KW-0808">Transferase</keyword>
<gene>
    <name evidence="12" type="primary">rpoC</name>
    <name evidence="16" type="ORF">SAMN02745223_00831</name>
    <name evidence="15" type="ORF">VW29_18365</name>
</gene>
<proteinExistence type="inferred from homology"/>
<dbReference type="EMBL" id="FQVC01000002">
    <property type="protein sequence ID" value="SHE66332.1"/>
    <property type="molecule type" value="Genomic_DNA"/>
</dbReference>
<dbReference type="Proteomes" id="UP000033608">
    <property type="component" value="Unassembled WGS sequence"/>
</dbReference>
<evidence type="ECO:0000256" key="13">
    <source>
        <dbReference type="RuleBase" id="RU004279"/>
    </source>
</evidence>
<dbReference type="InterPro" id="IPR007066">
    <property type="entry name" value="RNA_pol_Rpb1_3"/>
</dbReference>
<dbReference type="SUPFAM" id="SSF64484">
    <property type="entry name" value="beta and beta-prime subunits of DNA dependent RNA-polymerase"/>
    <property type="match status" value="1"/>
</dbReference>
<comment type="similarity">
    <text evidence="3">In the C-terminal section; belongs to the RNA polymerase beta' chain family.</text>
</comment>
<keyword evidence="6 12" id="KW-0548">Nucleotidyltransferase</keyword>
<evidence type="ECO:0000256" key="6">
    <source>
        <dbReference type="ARBA" id="ARBA00022695"/>
    </source>
</evidence>
<feature type="binding site" evidence="12">
    <location>
        <position position="91"/>
    </location>
    <ligand>
        <name>Zn(2+)</name>
        <dbReference type="ChEBI" id="CHEBI:29105"/>
        <label>1</label>
    </ligand>
</feature>
<dbReference type="GO" id="GO:0006351">
    <property type="term" value="P:DNA-templated transcription"/>
    <property type="evidence" value="ECO:0007669"/>
    <property type="project" value="UniProtKB-UniRule"/>
</dbReference>
<dbReference type="GO" id="GO:0003899">
    <property type="term" value="F:DNA-directed RNA polymerase activity"/>
    <property type="evidence" value="ECO:0007669"/>
    <property type="project" value="UniProtKB-UniRule"/>
</dbReference>
<evidence type="ECO:0000313" key="16">
    <source>
        <dbReference type="EMBL" id="SHE66332.1"/>
    </source>
</evidence>
<dbReference type="RefSeq" id="WP_046136730.1">
    <property type="nucleotide sequence ID" value="NZ_FQVC01000002.1"/>
</dbReference>
<dbReference type="InterPro" id="IPR007080">
    <property type="entry name" value="RNA_pol_Rpb1_1"/>
</dbReference>
<comment type="function">
    <text evidence="12 13">DNA-dependent RNA polymerase catalyzes the transcription of DNA into RNA using the four ribonucleoside triphosphates as substrates.</text>
</comment>
<evidence type="ECO:0000256" key="10">
    <source>
        <dbReference type="ARBA" id="ARBA00023163"/>
    </source>
</evidence>
<dbReference type="Gene3D" id="2.40.40.20">
    <property type="match status" value="1"/>
</dbReference>
<feature type="binding site" evidence="12">
    <location>
        <position position="75"/>
    </location>
    <ligand>
        <name>Zn(2+)</name>
        <dbReference type="ChEBI" id="CHEBI:29105"/>
        <label>1</label>
    </ligand>
</feature>
<protein>
    <recommendedName>
        <fullName evidence="12">DNA-directed RNA polymerase subunit beta'</fullName>
        <shortName evidence="12">RNAP subunit beta'</shortName>
        <ecNumber evidence="12">2.7.7.6</ecNumber>
    </recommendedName>
    <alternativeName>
        <fullName evidence="12">RNA polymerase subunit beta'</fullName>
    </alternativeName>
    <alternativeName>
        <fullName evidence="12">Transcriptase subunit beta'</fullName>
    </alternativeName>
</protein>
<comment type="similarity">
    <text evidence="1 12 13">Belongs to the RNA polymerase beta' chain family.</text>
</comment>
<feature type="binding site" evidence="12">
    <location>
        <position position="73"/>
    </location>
    <ligand>
        <name>Zn(2+)</name>
        <dbReference type="ChEBI" id="CHEBI:29105"/>
        <label>1</label>
    </ligand>
</feature>
<comment type="catalytic activity">
    <reaction evidence="11 12 13">
        <text>RNA(n) + a ribonucleoside 5'-triphosphate = RNA(n+1) + diphosphate</text>
        <dbReference type="Rhea" id="RHEA:21248"/>
        <dbReference type="Rhea" id="RHEA-COMP:14527"/>
        <dbReference type="Rhea" id="RHEA-COMP:17342"/>
        <dbReference type="ChEBI" id="CHEBI:33019"/>
        <dbReference type="ChEBI" id="CHEBI:61557"/>
        <dbReference type="ChEBI" id="CHEBI:140395"/>
        <dbReference type="EC" id="2.7.7.6"/>
    </reaction>
</comment>
<evidence type="ECO:0000256" key="12">
    <source>
        <dbReference type="HAMAP-Rule" id="MF_01322"/>
    </source>
</evidence>
<name>A0A0F5L4P4_9HYPH</name>
<feature type="binding site" evidence="12">
    <location>
        <position position="88"/>
    </location>
    <ligand>
        <name>Zn(2+)</name>
        <dbReference type="ChEBI" id="CHEBI:29105"/>
        <label>1</label>
    </ligand>
</feature>
<dbReference type="Pfam" id="PF04983">
    <property type="entry name" value="RNA_pol_Rpb1_3"/>
    <property type="match status" value="1"/>
</dbReference>
<evidence type="ECO:0000259" key="14">
    <source>
        <dbReference type="SMART" id="SM00663"/>
    </source>
</evidence>
<keyword evidence="9 12" id="KW-0460">Magnesium</keyword>
<evidence type="ECO:0000256" key="8">
    <source>
        <dbReference type="ARBA" id="ARBA00022833"/>
    </source>
</evidence>
<dbReference type="GO" id="GO:0000287">
    <property type="term" value="F:magnesium ion binding"/>
    <property type="evidence" value="ECO:0007669"/>
    <property type="project" value="UniProtKB-UniRule"/>
</dbReference>
<dbReference type="Gene3D" id="1.10.132.30">
    <property type="match status" value="1"/>
</dbReference>
<dbReference type="Pfam" id="PF00623">
    <property type="entry name" value="RNA_pol_Rpb1_2"/>
    <property type="match status" value="1"/>
</dbReference>
<dbReference type="EMBL" id="LAJF01000137">
    <property type="protein sequence ID" value="KKB77328.1"/>
    <property type="molecule type" value="Genomic_DNA"/>
</dbReference>
<dbReference type="Gene3D" id="2.40.50.100">
    <property type="match status" value="3"/>
</dbReference>
<evidence type="ECO:0000256" key="3">
    <source>
        <dbReference type="ARBA" id="ARBA00009839"/>
    </source>
</evidence>
<dbReference type="Gene3D" id="1.10.274.100">
    <property type="entry name" value="RNA polymerase Rpb1, domain 3"/>
    <property type="match status" value="1"/>
</dbReference>
<dbReference type="Pfam" id="PF05000">
    <property type="entry name" value="RNA_pol_Rpb1_4"/>
    <property type="match status" value="1"/>
</dbReference>
<evidence type="ECO:0000256" key="7">
    <source>
        <dbReference type="ARBA" id="ARBA00022723"/>
    </source>
</evidence>
<feature type="binding site" evidence="12">
    <location>
        <position position="813"/>
    </location>
    <ligand>
        <name>Zn(2+)</name>
        <dbReference type="ChEBI" id="CHEBI:29105"/>
        <label>2</label>
    </ligand>
</feature>
<evidence type="ECO:0000256" key="11">
    <source>
        <dbReference type="ARBA" id="ARBA00048552"/>
    </source>
</evidence>
<dbReference type="InterPro" id="IPR045867">
    <property type="entry name" value="DNA-dir_RpoC_beta_prime"/>
</dbReference>
<dbReference type="InterPro" id="IPR006592">
    <property type="entry name" value="RNA_pol_N"/>
</dbReference>
<feature type="binding site" evidence="12">
    <location>
        <position position="468"/>
    </location>
    <ligand>
        <name>Mg(2+)</name>
        <dbReference type="ChEBI" id="CHEBI:18420"/>
    </ligand>
</feature>
<dbReference type="PANTHER" id="PTHR19376">
    <property type="entry name" value="DNA-DIRECTED RNA POLYMERASE"/>
    <property type="match status" value="1"/>
</dbReference>
<comment type="similarity">
    <text evidence="2">In the N-terminal section; belongs to the RNA polymerase beta chain family.</text>
</comment>
<comment type="cofactor">
    <cofactor evidence="12">
        <name>Zn(2+)</name>
        <dbReference type="ChEBI" id="CHEBI:29105"/>
    </cofactor>
    <text evidence="12">Binds 2 Zn(2+) ions per subunit.</text>
</comment>